<feature type="transmembrane region" description="Helical" evidence="11">
    <location>
        <begin position="227"/>
        <end position="244"/>
    </location>
</feature>
<evidence type="ECO:0000256" key="5">
    <source>
        <dbReference type="ARBA" id="ARBA00022989"/>
    </source>
</evidence>
<dbReference type="InterPro" id="IPR036001">
    <property type="entry name" value="PS_II_antenna-like_sf"/>
</dbReference>
<dbReference type="GeneID" id="9480891"/>
<dbReference type="HAMAP" id="MF_01495">
    <property type="entry name" value="PSII_PsbB_CP47"/>
    <property type="match status" value="1"/>
</dbReference>
<sequence length="548" mass="61947">MGRQRRILPWYRVHSILFNDPGRLISVHLMHTALIAGWAGAMTLYELNIFDPSDPVLNPMWRQGMYVLPFMARLGITNSSDKWNLFGSQDYYKSDTPNGTGVLNWWTRTGNQGGWTFESVALAHFGLSGMLILASMWHWYYWNLDLFENDNVFFQNVTTLDYLLLFSIHLTLASALCFGFGALHLTGTWGPGVWMNDRFGLNPHLVYVQPEWGGEGFNPFNLSGVPAHHIAAGTLGLLGGYFHLRVRPGLYLFLWAHMGNIETILASGIAALLFAALLTTASMWYGTVLTPITLFGPTRYQWDSGFFQTQVDELVTDNLAKYGSLAKAYQQLPDRLLFYDYIGNNPGKGGLFRAGALNKGDGVAKTWLGHPIFYDGNTNEILTVRRMPTFFETFPVTLTDRYGVLRVDIPFRRAESKFSIEQQGTVCKYFGGLKDGQELYAVAAVKAAARKAVLGEQFDFDRQQFNSDGVFRASPRTWYAFGHAIFAFFFFFGHLWHAGRTLFEELLTGVDSEVFDFVKFGGMSKVGGKFVYRRAPMTITNYILNNNY</sequence>
<comment type="subcellular location">
    <subcellularLocation>
        <location evidence="1">Membrane</location>
        <topology evidence="1">Multi-pass membrane protein</topology>
    </subcellularLocation>
    <subcellularLocation>
        <location evidence="9 10">Plastid</location>
        <location evidence="9 10">Chloroplast thylakoid membrane</location>
        <topology evidence="9 10">Multi-pass membrane protein</topology>
    </subcellularLocation>
</comment>
<keyword evidence="12" id="KW-0150">Chloroplast</keyword>
<protein>
    <recommendedName>
        <fullName evidence="9 10">Photosystem II CP47 reaction center protein</fullName>
    </recommendedName>
    <alternativeName>
        <fullName evidence="9">PSII 47 kDa protein</fullName>
    </alternativeName>
    <alternativeName>
        <fullName evidence="9">Protein CP-47</fullName>
    </alternativeName>
</protein>
<dbReference type="RefSeq" id="YP_003795264.2">
    <property type="nucleotide sequence ID" value="NC_014340.2"/>
</dbReference>
<comment type="subunit">
    <text evidence="9">PSII is composed of 1 copy each of membrane proteins PsbA, PsbB, PsbC, PsbD, PsbE, PsbF, PsbH, PsbI, PsbJ, PsbK, PsbL, PsbM, PsbT, PsbX, PsbY, PsbZ, Psb30/Ycf12, at least 3 peripheral proteins of the oxygen-evolving complex and a large number of cofactors. It forms dimeric complexes.</text>
</comment>
<feature type="transmembrane region" description="Helical" evidence="11">
    <location>
        <begin position="21"/>
        <end position="45"/>
    </location>
</feature>
<dbReference type="Pfam" id="PF00421">
    <property type="entry name" value="PSII"/>
    <property type="match status" value="1"/>
</dbReference>
<evidence type="ECO:0000256" key="11">
    <source>
        <dbReference type="SAM" id="Phobius"/>
    </source>
</evidence>
<feature type="transmembrane region" description="Helical" evidence="11">
    <location>
        <begin position="478"/>
        <end position="496"/>
    </location>
</feature>
<evidence type="ECO:0000256" key="10">
    <source>
        <dbReference type="RuleBase" id="RU004535"/>
    </source>
</evidence>
<dbReference type="SMR" id="D9IXH8"/>
<evidence type="ECO:0000256" key="3">
    <source>
        <dbReference type="ARBA" id="ARBA00022531"/>
    </source>
</evidence>
<keyword evidence="10 12" id="KW-0934">Plastid</keyword>
<evidence type="ECO:0000256" key="4">
    <source>
        <dbReference type="ARBA" id="ARBA00022692"/>
    </source>
</evidence>
<dbReference type="InterPro" id="IPR017486">
    <property type="entry name" value="PSII_PsbB"/>
</dbReference>
<evidence type="ECO:0000256" key="9">
    <source>
        <dbReference type="HAMAP-Rule" id="MF_01495"/>
    </source>
</evidence>
<evidence type="ECO:0000256" key="8">
    <source>
        <dbReference type="ARBA" id="ARBA00023276"/>
    </source>
</evidence>
<gene>
    <name evidence="9 12" type="primary">psbB</name>
</gene>
<evidence type="ECO:0000256" key="7">
    <source>
        <dbReference type="ARBA" id="ARBA00023136"/>
    </source>
</evidence>
<name>D9IXH8_9ALVE</name>
<proteinExistence type="inferred from homology"/>
<keyword evidence="8 9" id="KW-0604">Photosystem II</keyword>
<keyword evidence="4 9" id="KW-0812">Transmembrane</keyword>
<dbReference type="GO" id="GO:0016168">
    <property type="term" value="F:chlorophyll binding"/>
    <property type="evidence" value="ECO:0007669"/>
    <property type="project" value="UniProtKB-UniRule"/>
</dbReference>
<comment type="similarity">
    <text evidence="9 10">Belongs to the PsbB/PsbC family. PsbB subfamily.</text>
</comment>
<dbReference type="EMBL" id="HM222967">
    <property type="protein sequence ID" value="ADJ66506.2"/>
    <property type="molecule type" value="Genomic_DNA"/>
</dbReference>
<dbReference type="InterPro" id="IPR000932">
    <property type="entry name" value="PS_antenna-like"/>
</dbReference>
<feature type="transmembrane region" description="Helical" evidence="11">
    <location>
        <begin position="121"/>
        <end position="141"/>
    </location>
</feature>
<dbReference type="GO" id="GO:0009523">
    <property type="term" value="C:photosystem II"/>
    <property type="evidence" value="ECO:0007669"/>
    <property type="project" value="UniProtKB-KW"/>
</dbReference>
<accession>D9IXH8</accession>
<keyword evidence="9" id="KW-0793">Thylakoid</keyword>
<reference evidence="12" key="1">
    <citation type="journal article" date="2010" name="Proc. Natl. Acad. Sci. U.S.A.">
        <title>A common red algal origin of the apicomplexan, dinoflagellate, and heterokont plastids.</title>
        <authorList>
            <person name="Janouskovec J."/>
            <person name="Horak A."/>
            <person name="Obornik M."/>
            <person name="Lukes J."/>
            <person name="Keeling P.J."/>
        </authorList>
    </citation>
    <scope>NUCLEOTIDE SEQUENCE</scope>
    <source>
        <strain evidence="12">CCMP2878</strain>
    </source>
</reference>
<organism evidence="12">
    <name type="scientific">Chromera velia</name>
    <dbReference type="NCBI Taxonomy" id="505693"/>
    <lineage>
        <taxon>Eukaryota</taxon>
        <taxon>Sar</taxon>
        <taxon>Alveolata</taxon>
        <taxon>Colpodellida</taxon>
        <taxon>Chromeraceae</taxon>
        <taxon>Chromera</taxon>
    </lineage>
</organism>
<dbReference type="GO" id="GO:0009772">
    <property type="term" value="P:photosynthetic electron transport in photosystem II"/>
    <property type="evidence" value="ECO:0007669"/>
    <property type="project" value="InterPro"/>
</dbReference>
<geneLocation type="chloroplast" evidence="12"/>
<keyword evidence="6 9" id="KW-0157">Chromophore</keyword>
<comment type="subunit">
    <text evidence="10">PSII is composed of 1 copy each of membrane proteins PsbA, PsbB, PsbC, PsbD, PsbE, PsbF, PsbH, PsbI, PsbJ, PsbK, PsbL, PsbM, PsbT, PsbX, PsbY, PsbZ, Ycf12, at least 3 peripheral proteins of the oxygen-evolving complex and a large number of cofactors. It forms dimeric complexes.</text>
</comment>
<feature type="transmembrane region" description="Helical" evidence="11">
    <location>
        <begin position="264"/>
        <end position="285"/>
    </location>
</feature>
<evidence type="ECO:0000256" key="1">
    <source>
        <dbReference type="ARBA" id="ARBA00004141"/>
    </source>
</evidence>
<dbReference type="Gene3D" id="3.10.680.10">
    <property type="entry name" value="Photosystem II CP47 reaction center protein"/>
    <property type="match status" value="1"/>
</dbReference>
<reference evidence="12" key="2">
    <citation type="submission" date="2013-03" db="EMBL/GenBank/DDBJ databases">
        <title>Split photosystem protein, linear topology, and growth of structural complexity in the recombination-driven plastid genome of Chromera velia.</title>
        <authorList>
            <person name="Janouskovec J."/>
            <person name="Sobotka R."/>
            <person name="Lai D.-H."/>
            <person name="Flegontov P."/>
            <person name="Konik P."/>
            <person name="Komenda J."/>
            <person name="Ali S."/>
            <person name="Prasil O."/>
            <person name="Pain A."/>
            <person name="Obornik M."/>
            <person name="Lukes J."/>
            <person name="Keeling P.J."/>
        </authorList>
    </citation>
    <scope>NUCLEOTIDE SEQUENCE</scope>
    <source>
        <strain evidence="12">CCMP2878</strain>
    </source>
</reference>
<keyword evidence="2 9" id="KW-0148">Chlorophyll</keyword>
<dbReference type="SUPFAM" id="SSF161077">
    <property type="entry name" value="Photosystem II antenna protein-like"/>
    <property type="match status" value="1"/>
</dbReference>
<comment type="function">
    <text evidence="9 10">One of the components of the core complex of photosystem II (PSII). It binds chlorophyll and helps catalyze the primary light-induced photochemical processes of PSII. PSII is a light-driven water:plastoquinone oxidoreductase, using light energy to abstract electrons from H(2)O, generating O(2) and a proton gradient subsequently used for ATP formation.</text>
</comment>
<evidence type="ECO:0000313" key="12">
    <source>
        <dbReference type="EMBL" id="ADJ66506.2"/>
    </source>
</evidence>
<keyword evidence="3 9" id="KW-0602">Photosynthesis</keyword>
<keyword evidence="7 9" id="KW-0472">Membrane</keyword>
<evidence type="ECO:0000256" key="6">
    <source>
        <dbReference type="ARBA" id="ARBA00022991"/>
    </source>
</evidence>
<dbReference type="GO" id="GO:0009535">
    <property type="term" value="C:chloroplast thylakoid membrane"/>
    <property type="evidence" value="ECO:0007669"/>
    <property type="project" value="UniProtKB-SubCell"/>
</dbReference>
<dbReference type="AlphaFoldDB" id="D9IXH8"/>
<evidence type="ECO:0000256" key="2">
    <source>
        <dbReference type="ARBA" id="ARBA00022494"/>
    </source>
</evidence>
<feature type="transmembrane region" description="Helical" evidence="11">
    <location>
        <begin position="162"/>
        <end position="185"/>
    </location>
</feature>
<keyword evidence="5 9" id="KW-1133">Transmembrane helix</keyword>
<dbReference type="NCBIfam" id="TIGR03039">
    <property type="entry name" value="PS_II_CP47"/>
    <property type="match status" value="1"/>
</dbReference>